<dbReference type="PANTHER" id="PTHR36234:SF5">
    <property type="entry name" value="LYSYL ENDOPEPTIDASE"/>
    <property type="match status" value="1"/>
</dbReference>
<evidence type="ECO:0000256" key="3">
    <source>
        <dbReference type="ARBA" id="ARBA00022729"/>
    </source>
</evidence>
<keyword evidence="4 6" id="KW-0378">Hydrolase</keyword>
<reference evidence="9 10" key="1">
    <citation type="submission" date="2024-05" db="EMBL/GenBank/DDBJ databases">
        <title>Genome sequence of Ponticoccus litoralis KCCM 90028.</title>
        <authorList>
            <person name="Kim J.M."/>
            <person name="Lee J.K."/>
            <person name="Choi B.J."/>
            <person name="Bayburt H."/>
            <person name="Baek J.H."/>
            <person name="Jeon C.O."/>
        </authorList>
    </citation>
    <scope>NUCLEOTIDE SEQUENCE [LARGE SCALE GENOMIC DNA]</scope>
    <source>
        <strain evidence="9 10">KCCM 90028</strain>
    </source>
</reference>
<keyword evidence="10" id="KW-1185">Reference proteome</keyword>
<accession>A0AAW9SD58</accession>
<dbReference type="InterPro" id="IPR043504">
    <property type="entry name" value="Peptidase_S1_PA_chymotrypsin"/>
</dbReference>
<dbReference type="Pfam" id="PF13365">
    <property type="entry name" value="Trypsin_2"/>
    <property type="match status" value="1"/>
</dbReference>
<dbReference type="Proteomes" id="UP001428774">
    <property type="component" value="Unassembled WGS sequence"/>
</dbReference>
<protein>
    <recommendedName>
        <fullName evidence="6">Serine protease</fullName>
        <ecNumber evidence="6">3.4.21.-</ecNumber>
    </recommendedName>
</protein>
<dbReference type="SMART" id="SM00287">
    <property type="entry name" value="SH3b"/>
    <property type="match status" value="2"/>
</dbReference>
<dbReference type="AlphaFoldDB" id="A0AAW9SD58"/>
<dbReference type="InterPro" id="IPR003646">
    <property type="entry name" value="SH3-like_bac-type"/>
</dbReference>
<organism evidence="9 10">
    <name type="scientific">Ponticoccus litoralis</name>
    <dbReference type="NCBI Taxonomy" id="422297"/>
    <lineage>
        <taxon>Bacteria</taxon>
        <taxon>Pseudomonadati</taxon>
        <taxon>Pseudomonadota</taxon>
        <taxon>Alphaproteobacteria</taxon>
        <taxon>Rhodobacterales</taxon>
        <taxon>Roseobacteraceae</taxon>
        <taxon>Ponticoccus</taxon>
    </lineage>
</organism>
<evidence type="ECO:0000256" key="5">
    <source>
        <dbReference type="ARBA" id="ARBA00022825"/>
    </source>
</evidence>
<feature type="region of interest" description="Disordered" evidence="7">
    <location>
        <begin position="279"/>
        <end position="306"/>
    </location>
</feature>
<keyword evidence="2 6" id="KW-0645">Protease</keyword>
<evidence type="ECO:0000256" key="2">
    <source>
        <dbReference type="ARBA" id="ARBA00022670"/>
    </source>
</evidence>
<proteinExistence type="inferred from homology"/>
<feature type="compositionally biased region" description="Low complexity" evidence="7">
    <location>
        <begin position="289"/>
        <end position="306"/>
    </location>
</feature>
<dbReference type="Pfam" id="PF08239">
    <property type="entry name" value="SH3_3"/>
    <property type="match status" value="2"/>
</dbReference>
<feature type="chain" id="PRO_5043101309" description="Serine protease" evidence="6">
    <location>
        <begin position="23"/>
        <end position="734"/>
    </location>
</feature>
<dbReference type="EC" id="3.4.21.-" evidence="6"/>
<dbReference type="RefSeq" id="WP_347165891.1">
    <property type="nucleotide sequence ID" value="NZ_JBDNCH010000002.1"/>
</dbReference>
<dbReference type="InterPro" id="IPR008256">
    <property type="entry name" value="Peptidase_S1B"/>
</dbReference>
<dbReference type="SUPFAM" id="SSF50494">
    <property type="entry name" value="Trypsin-like serine proteases"/>
    <property type="match status" value="1"/>
</dbReference>
<evidence type="ECO:0000256" key="4">
    <source>
        <dbReference type="ARBA" id="ARBA00022801"/>
    </source>
</evidence>
<dbReference type="PANTHER" id="PTHR36234">
    <property type="entry name" value="LYSYL ENDOPEPTIDASE"/>
    <property type="match status" value="1"/>
</dbReference>
<feature type="signal peptide" evidence="6">
    <location>
        <begin position="1"/>
        <end position="22"/>
    </location>
</feature>
<keyword evidence="3 6" id="KW-0732">Signal</keyword>
<feature type="domain" description="SH3b" evidence="8">
    <location>
        <begin position="576"/>
        <end position="641"/>
    </location>
</feature>
<evidence type="ECO:0000256" key="1">
    <source>
        <dbReference type="ARBA" id="ARBA00008764"/>
    </source>
</evidence>
<evidence type="ECO:0000259" key="8">
    <source>
        <dbReference type="PROSITE" id="PS51781"/>
    </source>
</evidence>
<sequence length="734" mass="78872">MRALAALAILATSIGLPDPGHAQDFVGFDRASFGRVVLNRTESAGIDDIEFELSVGDYNNEPIQTYSPTSIFRKMGLSVGRLDILTDNGVFPCTAFIVDEKHLLTNHHCVPGILDNERAKATRIDSVMFVAGYVQQGVEEGTQRYTVIPTPVETSKDLDYSVLEVIGDPSADFGHLRLASAQHHDNDPYLVIGHPMGEAQRISREKCRANAPAISNQRLLHTCDTLPGNSGSPVIDAGLQMVVGLHHAGSKKDSVNFAIPMTAILEQSQVLKAALTDAPVEGPVEDPGPDTAPDPVDTADPVDPVDPIDTTDPVIEAARLCDALYNEAKAFGQCFAYEAYLETCAQHSYAIFARSYVTAECSDPADDPIAPPPGNDPVVDHGPLRPWCNASVLNTAERTICGDAYLAGLDEKLERAYGSQSGVSTASQQNAWRTGTRDACGSNASCLSRAMIDRIAYLETPPAPRPDSGKGYRIVRGNHALTNGECYIVTASRPSVEAAIAFAQEWFPNRHGIRIFGSDNGYYGVIIGTTPRGSAEARIASLVSGRQVPADSYCSTGSRYVLEVLRGGSAPAPGSYTMYVDNNASGGLNVRRGPGTNYGDFTEIAPGTQVTVLRDQGDWSNIRMPDGQTGWVYRPLLTSATPHVRQCTARVVNLQPYSNASRANGQGFLNIRADDSPRSRILSEAYLGDQLKVLAQKGSWARVRCITGLCNSPYRGTGGATGWASKTYLSIRCQ</sequence>
<evidence type="ECO:0000313" key="10">
    <source>
        <dbReference type="Proteomes" id="UP001428774"/>
    </source>
</evidence>
<dbReference type="Gene3D" id="2.40.10.10">
    <property type="entry name" value="Trypsin-like serine proteases"/>
    <property type="match status" value="2"/>
</dbReference>
<dbReference type="PRINTS" id="PR00839">
    <property type="entry name" value="V8PROTEASE"/>
</dbReference>
<dbReference type="Gene3D" id="2.30.30.40">
    <property type="entry name" value="SH3 Domains"/>
    <property type="match status" value="2"/>
</dbReference>
<dbReference type="GO" id="GO:0006508">
    <property type="term" value="P:proteolysis"/>
    <property type="evidence" value="ECO:0007669"/>
    <property type="project" value="UniProtKB-KW"/>
</dbReference>
<name>A0AAW9SD58_9RHOB</name>
<gene>
    <name evidence="9" type="ORF">ABFB10_06520</name>
</gene>
<evidence type="ECO:0000256" key="6">
    <source>
        <dbReference type="RuleBase" id="RU004296"/>
    </source>
</evidence>
<dbReference type="PROSITE" id="PS51781">
    <property type="entry name" value="SH3B"/>
    <property type="match status" value="1"/>
</dbReference>
<evidence type="ECO:0000256" key="7">
    <source>
        <dbReference type="SAM" id="MobiDB-lite"/>
    </source>
</evidence>
<evidence type="ECO:0000313" key="9">
    <source>
        <dbReference type="EMBL" id="MEN9060742.1"/>
    </source>
</evidence>
<comment type="similarity">
    <text evidence="1 6">Belongs to the peptidase S1B family.</text>
</comment>
<dbReference type="GO" id="GO:0008236">
    <property type="term" value="F:serine-type peptidase activity"/>
    <property type="evidence" value="ECO:0007669"/>
    <property type="project" value="UniProtKB-KW"/>
</dbReference>
<dbReference type="InterPro" id="IPR009003">
    <property type="entry name" value="Peptidase_S1_PA"/>
</dbReference>
<dbReference type="EMBL" id="JBDNCH010000002">
    <property type="protein sequence ID" value="MEN9060742.1"/>
    <property type="molecule type" value="Genomic_DNA"/>
</dbReference>
<keyword evidence="5 6" id="KW-0720">Serine protease</keyword>
<comment type="caution">
    <text evidence="9">The sequence shown here is derived from an EMBL/GenBank/DDBJ whole genome shotgun (WGS) entry which is preliminary data.</text>
</comment>